<feature type="chain" id="PRO_5046063131" evidence="2">
    <location>
        <begin position="23"/>
        <end position="91"/>
    </location>
</feature>
<dbReference type="EMBL" id="BPQV01000001">
    <property type="protein sequence ID" value="GJE25286.1"/>
    <property type="molecule type" value="Genomic_DNA"/>
</dbReference>
<feature type="region of interest" description="Disordered" evidence="1">
    <location>
        <begin position="72"/>
        <end position="91"/>
    </location>
</feature>
<accession>A0ABQ4T2T7</accession>
<evidence type="ECO:0000313" key="4">
    <source>
        <dbReference type="Proteomes" id="UP001055156"/>
    </source>
</evidence>
<keyword evidence="2" id="KW-0732">Signal</keyword>
<evidence type="ECO:0000313" key="3">
    <source>
        <dbReference type="EMBL" id="GJE25286.1"/>
    </source>
</evidence>
<evidence type="ECO:0000256" key="2">
    <source>
        <dbReference type="SAM" id="SignalP"/>
    </source>
</evidence>
<dbReference type="Proteomes" id="UP001055156">
    <property type="component" value="Unassembled WGS sequence"/>
</dbReference>
<keyword evidence="4" id="KW-1185">Reference proteome</keyword>
<gene>
    <name evidence="3" type="ORF">LKMONMHP_0121</name>
</gene>
<sequence>MKHIVAAATFAAAIAFPAAAFALAEGSQQAAGGAHMSSYISDPYHDPKSVWAQSRGTGQILGAPMLSENAGAHNVRRAAPVNPRWSSGTAR</sequence>
<protein>
    <submittedName>
        <fullName evidence="3">Uncharacterized protein</fullName>
    </submittedName>
</protein>
<proteinExistence type="predicted"/>
<name>A0ABQ4T2T7_METOR</name>
<evidence type="ECO:0000256" key="1">
    <source>
        <dbReference type="SAM" id="MobiDB-lite"/>
    </source>
</evidence>
<comment type="caution">
    <text evidence="3">The sequence shown here is derived from an EMBL/GenBank/DDBJ whole genome shotgun (WGS) entry which is preliminary data.</text>
</comment>
<organism evidence="3 4">
    <name type="scientific">Methylobacterium organophilum</name>
    <dbReference type="NCBI Taxonomy" id="410"/>
    <lineage>
        <taxon>Bacteria</taxon>
        <taxon>Pseudomonadati</taxon>
        <taxon>Pseudomonadota</taxon>
        <taxon>Alphaproteobacteria</taxon>
        <taxon>Hyphomicrobiales</taxon>
        <taxon>Methylobacteriaceae</taxon>
        <taxon>Methylobacterium</taxon>
    </lineage>
</organism>
<reference evidence="3" key="1">
    <citation type="journal article" date="2021" name="Front. Microbiol.">
        <title>Comprehensive Comparative Genomics and Phenotyping of Methylobacterium Species.</title>
        <authorList>
            <person name="Alessa O."/>
            <person name="Ogura Y."/>
            <person name="Fujitani Y."/>
            <person name="Takami H."/>
            <person name="Hayashi T."/>
            <person name="Sahin N."/>
            <person name="Tani A."/>
        </authorList>
    </citation>
    <scope>NUCLEOTIDE SEQUENCE</scope>
    <source>
        <strain evidence="3">NBRC 15689</strain>
    </source>
</reference>
<reference evidence="3" key="2">
    <citation type="submission" date="2021-08" db="EMBL/GenBank/DDBJ databases">
        <authorList>
            <person name="Tani A."/>
            <person name="Ola A."/>
            <person name="Ogura Y."/>
            <person name="Katsura K."/>
            <person name="Hayashi T."/>
        </authorList>
    </citation>
    <scope>NUCLEOTIDE SEQUENCE</scope>
    <source>
        <strain evidence="3">NBRC 15689</strain>
    </source>
</reference>
<dbReference type="RefSeq" id="WP_238309243.1">
    <property type="nucleotide sequence ID" value="NZ_BPQV01000001.1"/>
</dbReference>
<feature type="signal peptide" evidence="2">
    <location>
        <begin position="1"/>
        <end position="22"/>
    </location>
</feature>